<protein>
    <submittedName>
        <fullName evidence="2">Uncharacterized protein</fullName>
    </submittedName>
</protein>
<reference evidence="2 3" key="1">
    <citation type="submission" date="2020-06" db="EMBL/GenBank/DDBJ databases">
        <title>Transcriptomic and genomic resources for Thalictrum thalictroides and T. hernandezii: Facilitating candidate gene discovery in an emerging model plant lineage.</title>
        <authorList>
            <person name="Arias T."/>
            <person name="Riano-Pachon D.M."/>
            <person name="Di Stilio V.S."/>
        </authorList>
    </citation>
    <scope>NUCLEOTIDE SEQUENCE [LARGE SCALE GENOMIC DNA]</scope>
    <source>
        <strain evidence="3">cv. WT478/WT964</strain>
        <tissue evidence="2">Leaves</tissue>
    </source>
</reference>
<organism evidence="2 3">
    <name type="scientific">Thalictrum thalictroides</name>
    <name type="common">Rue-anemone</name>
    <name type="synonym">Anemone thalictroides</name>
    <dbReference type="NCBI Taxonomy" id="46969"/>
    <lineage>
        <taxon>Eukaryota</taxon>
        <taxon>Viridiplantae</taxon>
        <taxon>Streptophyta</taxon>
        <taxon>Embryophyta</taxon>
        <taxon>Tracheophyta</taxon>
        <taxon>Spermatophyta</taxon>
        <taxon>Magnoliopsida</taxon>
        <taxon>Ranunculales</taxon>
        <taxon>Ranunculaceae</taxon>
        <taxon>Thalictroideae</taxon>
        <taxon>Thalictrum</taxon>
    </lineage>
</organism>
<dbReference type="AlphaFoldDB" id="A0A7J6WTT0"/>
<feature type="compositionally biased region" description="Basic and acidic residues" evidence="1">
    <location>
        <begin position="262"/>
        <end position="275"/>
    </location>
</feature>
<keyword evidence="3" id="KW-1185">Reference proteome</keyword>
<accession>A0A7J6WTT0</accession>
<evidence type="ECO:0000313" key="2">
    <source>
        <dbReference type="EMBL" id="KAF5200208.1"/>
    </source>
</evidence>
<evidence type="ECO:0000256" key="1">
    <source>
        <dbReference type="SAM" id="MobiDB-lite"/>
    </source>
</evidence>
<dbReference type="OrthoDB" id="1275533at2759"/>
<name>A0A7J6WTT0_THATH</name>
<dbReference type="Proteomes" id="UP000554482">
    <property type="component" value="Unassembled WGS sequence"/>
</dbReference>
<feature type="region of interest" description="Disordered" evidence="1">
    <location>
        <begin position="254"/>
        <end position="275"/>
    </location>
</feature>
<feature type="non-terminal residue" evidence="2">
    <location>
        <position position="1"/>
    </location>
</feature>
<sequence>MRCKGKGVSSDPVVLETPHPTQFREVTYIPKVVAAVNHVMGGSNSKIPSGQPIMSTGKDFLEAAAILDEMQLNQGFWDQYQSQIVEEDGKALALGNYEDSEATLWDSKVDVLDSPKSWTTEKALNDMMYDDSGPMFGDDNRSPNLNFDLNESPKSPIGTFDLNLDVSPREHYSPPPPNSLEQQLIDEMYNDSQPMFGSFSTPEATQNVTNIPDLNAHTEEINEHPADMNEELEDIQGQEADVDLEQDDINETADINGQPEDVFAKDSKPDSQTRELRGSYAQSYQMLEAYCNELKRVDPDSYTNIVIDPADHFVSFFWTYGITIRAYKNTLRRVIMVDGTFLKC</sequence>
<comment type="caution">
    <text evidence="2">The sequence shown here is derived from an EMBL/GenBank/DDBJ whole genome shotgun (WGS) entry which is preliminary data.</text>
</comment>
<evidence type="ECO:0000313" key="3">
    <source>
        <dbReference type="Proteomes" id="UP000554482"/>
    </source>
</evidence>
<gene>
    <name evidence="2" type="ORF">FRX31_010205</name>
</gene>
<proteinExistence type="predicted"/>
<dbReference type="EMBL" id="JABWDY010011038">
    <property type="protein sequence ID" value="KAF5200208.1"/>
    <property type="molecule type" value="Genomic_DNA"/>
</dbReference>